<evidence type="ECO:0000256" key="1">
    <source>
        <dbReference type="SAM" id="MobiDB-lite"/>
    </source>
</evidence>
<dbReference type="OrthoDB" id="2322499at2759"/>
<dbReference type="InterPro" id="IPR036047">
    <property type="entry name" value="F-box-like_dom_sf"/>
</dbReference>
<accession>A0A077WPL0</accession>
<sequence>MVMPSTSCSRSLTEIPIDVVASIACELDVCSLWNLLDTCRYFRYNLLSYQSVWRRIVVDLDYCDLSNLYAALRRLRDSNGLRTMVKEVIMDGNDDAMISPIIMLVKFPQLRHLSTRHRRFNTSLEVDSKMIQELLKNGTLQPNSLDLESVNVYHHYMSTEPHLDTFQRTLNRISRHQHVKLDIRECDRTPLHQQTTTTTTTTTTSSSTTNSTHSPSTTNTFDYNSMIGLEQQPHISALVDSFRSINMKSCTRIIAKDACCWSCGYNFDRCWQCVPICGGCHKKRLPPLANANMMQSQHINSATTTPPSIDNDATLEDEFRFFE</sequence>
<protein>
    <recommendedName>
        <fullName evidence="2">F-box domain-containing protein</fullName>
    </recommendedName>
</protein>
<reference evidence="3" key="1">
    <citation type="journal article" date="2014" name="Genome Announc.">
        <title>De novo whole-genome sequence and genome annotation of Lichtheimia ramosa.</title>
        <authorList>
            <person name="Linde J."/>
            <person name="Schwartze V."/>
            <person name="Binder U."/>
            <person name="Lass-Florl C."/>
            <person name="Voigt K."/>
            <person name="Horn F."/>
        </authorList>
    </citation>
    <scope>NUCLEOTIDE SEQUENCE</scope>
    <source>
        <strain evidence="3">JMRC FSU:6197</strain>
    </source>
</reference>
<dbReference type="InterPro" id="IPR001810">
    <property type="entry name" value="F-box_dom"/>
</dbReference>
<evidence type="ECO:0000313" key="3">
    <source>
        <dbReference type="EMBL" id="CDS09355.1"/>
    </source>
</evidence>
<evidence type="ECO:0000259" key="2">
    <source>
        <dbReference type="PROSITE" id="PS50181"/>
    </source>
</evidence>
<feature type="region of interest" description="Disordered" evidence="1">
    <location>
        <begin position="190"/>
        <end position="219"/>
    </location>
</feature>
<dbReference type="AlphaFoldDB" id="A0A077WPL0"/>
<dbReference type="PROSITE" id="PS50181">
    <property type="entry name" value="FBOX"/>
    <property type="match status" value="1"/>
</dbReference>
<proteinExistence type="predicted"/>
<feature type="compositionally biased region" description="Low complexity" evidence="1">
    <location>
        <begin position="195"/>
        <end position="219"/>
    </location>
</feature>
<dbReference type="EMBL" id="LK023331">
    <property type="protein sequence ID" value="CDS09355.1"/>
    <property type="molecule type" value="Genomic_DNA"/>
</dbReference>
<dbReference type="SUPFAM" id="SSF81383">
    <property type="entry name" value="F-box domain"/>
    <property type="match status" value="1"/>
</dbReference>
<name>A0A077WPL0_9FUNG</name>
<feature type="domain" description="F-box" evidence="2">
    <location>
        <begin position="9"/>
        <end position="56"/>
    </location>
</feature>
<gene>
    <name evidence="3" type="ORF">LRAMOSA10715</name>
</gene>
<organism evidence="3">
    <name type="scientific">Lichtheimia ramosa</name>
    <dbReference type="NCBI Taxonomy" id="688394"/>
    <lineage>
        <taxon>Eukaryota</taxon>
        <taxon>Fungi</taxon>
        <taxon>Fungi incertae sedis</taxon>
        <taxon>Mucoromycota</taxon>
        <taxon>Mucoromycotina</taxon>
        <taxon>Mucoromycetes</taxon>
        <taxon>Mucorales</taxon>
        <taxon>Lichtheimiaceae</taxon>
        <taxon>Lichtheimia</taxon>
    </lineage>
</organism>